<evidence type="ECO:0000256" key="1">
    <source>
        <dbReference type="ARBA" id="ARBA00022833"/>
    </source>
</evidence>
<evidence type="ECO:0000256" key="4">
    <source>
        <dbReference type="ARBA" id="ARBA00023163"/>
    </source>
</evidence>
<dbReference type="EMBL" id="JARH01001005">
    <property type="protein sequence ID" value="EXF74207.1"/>
    <property type="molecule type" value="Genomic_DNA"/>
</dbReference>
<organism evidence="5 6">
    <name type="scientific">Colletotrichum fioriniae PJ7</name>
    <dbReference type="NCBI Taxonomy" id="1445577"/>
    <lineage>
        <taxon>Eukaryota</taxon>
        <taxon>Fungi</taxon>
        <taxon>Dikarya</taxon>
        <taxon>Ascomycota</taxon>
        <taxon>Pezizomycotina</taxon>
        <taxon>Sordariomycetes</taxon>
        <taxon>Hypocreomycetidae</taxon>
        <taxon>Glomerellales</taxon>
        <taxon>Glomerellaceae</taxon>
        <taxon>Colletotrichum</taxon>
        <taxon>Colletotrichum acutatum species complex</taxon>
    </lineage>
</organism>
<evidence type="ECO:0008006" key="7">
    <source>
        <dbReference type="Google" id="ProtNLM"/>
    </source>
</evidence>
<keyword evidence="2" id="KW-0805">Transcription regulation</keyword>
<dbReference type="CDD" id="cd12148">
    <property type="entry name" value="fungal_TF_MHR"/>
    <property type="match status" value="1"/>
</dbReference>
<evidence type="ECO:0000313" key="5">
    <source>
        <dbReference type="EMBL" id="EXF74207.1"/>
    </source>
</evidence>
<dbReference type="GO" id="GO:0003677">
    <property type="term" value="F:DNA binding"/>
    <property type="evidence" value="ECO:0007669"/>
    <property type="project" value="UniProtKB-KW"/>
</dbReference>
<comment type="caution">
    <text evidence="5">The sequence shown here is derived from an EMBL/GenBank/DDBJ whole genome shotgun (WGS) entry which is preliminary data.</text>
</comment>
<protein>
    <recommendedName>
        <fullName evidence="7">Transcription factor domain-containing protein</fullName>
    </recommendedName>
</protein>
<evidence type="ECO:0000256" key="2">
    <source>
        <dbReference type="ARBA" id="ARBA00023015"/>
    </source>
</evidence>
<evidence type="ECO:0000256" key="3">
    <source>
        <dbReference type="ARBA" id="ARBA00023125"/>
    </source>
</evidence>
<dbReference type="AlphaFoldDB" id="A0A010Q2Y6"/>
<dbReference type="PANTHER" id="PTHR47171">
    <property type="entry name" value="FARA-RELATED"/>
    <property type="match status" value="1"/>
</dbReference>
<dbReference type="HOGENOM" id="CLU_007427_3_1_1"/>
<gene>
    <name evidence="5" type="ORF">CFIO01_06801</name>
</gene>
<accession>A0A010Q2Y6</accession>
<evidence type="ECO:0000313" key="6">
    <source>
        <dbReference type="Proteomes" id="UP000020467"/>
    </source>
</evidence>
<dbReference type="eggNOG" id="ENOG502RB10">
    <property type="taxonomic scope" value="Eukaryota"/>
</dbReference>
<dbReference type="InterPro" id="IPR052073">
    <property type="entry name" value="Amide_Lactam_Regulators"/>
</dbReference>
<proteinExistence type="predicted"/>
<dbReference type="KEGG" id="cfj:CFIO01_06801"/>
<name>A0A010Q2Y6_9PEZI</name>
<keyword evidence="3" id="KW-0238">DNA-binding</keyword>
<keyword evidence="1" id="KW-0862">Zinc</keyword>
<dbReference type="PANTHER" id="PTHR47171:SF5">
    <property type="entry name" value="ZN(II)2CYS6 TRANSCRIPTION FACTOR (EUROFUNG)"/>
    <property type="match status" value="1"/>
</dbReference>
<keyword evidence="4" id="KW-0804">Transcription</keyword>
<dbReference type="OrthoDB" id="39175at2759"/>
<sequence length="608" mass="67421">MFGRHQSVANLESFSSIETERAIGQAETVPMSYASSAIPGKCDLQDSPHHGCANCRRAGVQCISDIILRFSRRDGVRKSRKMTVRQRQLMLPRSPTAPAMPSPPRLGTDRARHAPQMLTPARSSELNTRDNQPEGFISHASVLSYDSAAEPMAVHDGLPPRIMQARDVLVKVTQADTLPALSLRKALTDAFFEHAFPYFPVIDAEDLSRGESSILLQQAVCLVGSLMRHDPNSMGLSYSLYEKIETLIHVEFEKDNVFLLKTLCLLSCWAPASPYLVTLHGPWHWTGMANSETLMVACWGRPRSLKLADCDVQPLAASDFITQGVLTTVSLQFTGLMNVIGKLSELNTRKGVSAEAEVVSVIRSLCEWKSGLPDVLRLYDADGTRRTYNRYTSELHIHYLTAVITVQMLSKNRHAPWRTSHASILAATCIAELYEEIHYREDSSHLLSINGFMSLVAAIVLVFYRPNPSEKETIRKNGIESICSVLRVMSTKYGGARSVLQRIQGLQVRAERRDTSVNSLQNDAVSSSAPWVARSVNAHLRELLPFPLSLDENVDILDTAEARTNHSSDDGVAATSPTPVEDVSDTMFSLMDILDMDFNPYENTSSFV</sequence>
<keyword evidence="6" id="KW-1185">Reference proteome</keyword>
<reference evidence="5 6" key="1">
    <citation type="submission" date="2014-02" db="EMBL/GenBank/DDBJ databases">
        <title>The genome sequence of Colletotrichum fioriniae PJ7.</title>
        <authorList>
            <person name="Baroncelli R."/>
            <person name="Thon M.R."/>
        </authorList>
    </citation>
    <scope>NUCLEOTIDE SEQUENCE [LARGE SCALE GENOMIC DNA]</scope>
    <source>
        <strain evidence="5 6">PJ7</strain>
    </source>
</reference>
<dbReference type="Proteomes" id="UP000020467">
    <property type="component" value="Unassembled WGS sequence"/>
</dbReference>